<proteinExistence type="predicted"/>
<feature type="region of interest" description="Disordered" evidence="1">
    <location>
        <begin position="1"/>
        <end position="45"/>
    </location>
</feature>
<feature type="region of interest" description="Disordered" evidence="1">
    <location>
        <begin position="73"/>
        <end position="97"/>
    </location>
</feature>
<keyword evidence="3" id="KW-1185">Reference proteome</keyword>
<evidence type="ECO:0000313" key="2">
    <source>
        <dbReference type="EMBL" id="OSC96484.1"/>
    </source>
</evidence>
<dbReference type="AlphaFoldDB" id="A0A1Y2I5R6"/>
<accession>A0A1Y2I5R6</accession>
<gene>
    <name evidence="2" type="ORF">PYCCODRAFT_1305999</name>
</gene>
<dbReference type="Proteomes" id="UP000193067">
    <property type="component" value="Unassembled WGS sequence"/>
</dbReference>
<evidence type="ECO:0000256" key="1">
    <source>
        <dbReference type="SAM" id="MobiDB-lite"/>
    </source>
</evidence>
<protein>
    <submittedName>
        <fullName evidence="2">Uncharacterized protein</fullName>
    </submittedName>
</protein>
<feature type="compositionally biased region" description="Basic and acidic residues" evidence="1">
    <location>
        <begin position="84"/>
        <end position="97"/>
    </location>
</feature>
<name>A0A1Y2I5R6_TRAC3</name>
<reference evidence="2 3" key="1">
    <citation type="journal article" date="2015" name="Biotechnol. Biofuels">
        <title>Enhanced degradation of softwood versus hardwood by the white-rot fungus Pycnoporus coccineus.</title>
        <authorList>
            <person name="Couturier M."/>
            <person name="Navarro D."/>
            <person name="Chevret D."/>
            <person name="Henrissat B."/>
            <person name="Piumi F."/>
            <person name="Ruiz-Duenas F.J."/>
            <person name="Martinez A.T."/>
            <person name="Grigoriev I.V."/>
            <person name="Riley R."/>
            <person name="Lipzen A."/>
            <person name="Berrin J.G."/>
            <person name="Master E.R."/>
            <person name="Rosso M.N."/>
        </authorList>
    </citation>
    <scope>NUCLEOTIDE SEQUENCE [LARGE SCALE GENOMIC DNA]</scope>
    <source>
        <strain evidence="2 3">BRFM310</strain>
    </source>
</reference>
<feature type="compositionally biased region" description="Low complexity" evidence="1">
    <location>
        <begin position="73"/>
        <end position="83"/>
    </location>
</feature>
<organism evidence="2 3">
    <name type="scientific">Trametes coccinea (strain BRFM310)</name>
    <name type="common">Pycnoporus coccineus</name>
    <dbReference type="NCBI Taxonomy" id="1353009"/>
    <lineage>
        <taxon>Eukaryota</taxon>
        <taxon>Fungi</taxon>
        <taxon>Dikarya</taxon>
        <taxon>Basidiomycota</taxon>
        <taxon>Agaricomycotina</taxon>
        <taxon>Agaricomycetes</taxon>
        <taxon>Polyporales</taxon>
        <taxon>Polyporaceae</taxon>
        <taxon>Trametes</taxon>
    </lineage>
</organism>
<evidence type="ECO:0000313" key="3">
    <source>
        <dbReference type="Proteomes" id="UP000193067"/>
    </source>
</evidence>
<dbReference type="EMBL" id="KZ084179">
    <property type="protein sequence ID" value="OSC96484.1"/>
    <property type="molecule type" value="Genomic_DNA"/>
</dbReference>
<sequence length="195" mass="21604">MQAFGIPPRATHLAPAASTRPVADRSRHQRIRHWPLHAPTRRPDPRSYSALVARARRPVRGQAEDDTWAATRTRSTRVTAHTRGAADERGGGESRNKHDVRECLNGLQGTVLCEVHGPSRLILLWLRRIGVPSSRARATAHRSAARVSSTSQHARRPVPGASGIACLRWLIAYRVSAPSDVRQRAHLMGVWATLR</sequence>